<proteinExistence type="predicted"/>
<keyword evidence="3" id="KW-1185">Reference proteome</keyword>
<evidence type="ECO:0000256" key="1">
    <source>
        <dbReference type="SAM" id="MobiDB-lite"/>
    </source>
</evidence>
<evidence type="ECO:0000313" key="2">
    <source>
        <dbReference type="EMBL" id="WNG47943.1"/>
    </source>
</evidence>
<protein>
    <recommendedName>
        <fullName evidence="4">Lipoprotein</fullName>
    </recommendedName>
</protein>
<dbReference type="EMBL" id="CP043494">
    <property type="protein sequence ID" value="WNG47943.1"/>
    <property type="molecule type" value="Genomic_DNA"/>
</dbReference>
<feature type="region of interest" description="Disordered" evidence="1">
    <location>
        <begin position="16"/>
        <end position="70"/>
    </location>
</feature>
<gene>
    <name evidence="2" type="ORF">F0U60_30235</name>
</gene>
<name>A0ABY9WXU0_9BACT</name>
<organism evidence="2 3">
    <name type="scientific">Archangium minus</name>
    <dbReference type="NCBI Taxonomy" id="83450"/>
    <lineage>
        <taxon>Bacteria</taxon>
        <taxon>Pseudomonadati</taxon>
        <taxon>Myxococcota</taxon>
        <taxon>Myxococcia</taxon>
        <taxon>Myxococcales</taxon>
        <taxon>Cystobacterineae</taxon>
        <taxon>Archangiaceae</taxon>
        <taxon>Archangium</taxon>
    </lineage>
</organism>
<accession>A0ABY9WXU0</accession>
<dbReference type="PROSITE" id="PS51257">
    <property type="entry name" value="PROKAR_LIPOPROTEIN"/>
    <property type="match status" value="1"/>
</dbReference>
<evidence type="ECO:0000313" key="3">
    <source>
        <dbReference type="Proteomes" id="UP001611383"/>
    </source>
</evidence>
<feature type="compositionally biased region" description="Polar residues" evidence="1">
    <location>
        <begin position="51"/>
        <end position="65"/>
    </location>
</feature>
<dbReference type="Proteomes" id="UP001611383">
    <property type="component" value="Chromosome"/>
</dbReference>
<dbReference type="RefSeq" id="WP_395804848.1">
    <property type="nucleotide sequence ID" value="NZ_CP043494.1"/>
</dbReference>
<sequence length="133" mass="13965">MRHALALITFALLTTGCPKKTGENPNPPADNPSYRDAGTGSTGAGLSGATPTDSGATDSGTQAQGGNRAAVESCVDRWLQERKLDTYGHPEGTMYAGGSPLFNEATGESRDRLEYVFSRQPEARKACADKSAQ</sequence>
<evidence type="ECO:0008006" key="4">
    <source>
        <dbReference type="Google" id="ProtNLM"/>
    </source>
</evidence>
<reference evidence="2 3" key="1">
    <citation type="submission" date="2019-08" db="EMBL/GenBank/DDBJ databases">
        <title>Archangium and Cystobacter genomes.</title>
        <authorList>
            <person name="Chen I.-C.K."/>
            <person name="Wielgoss S."/>
        </authorList>
    </citation>
    <scope>NUCLEOTIDE SEQUENCE [LARGE SCALE GENOMIC DNA]</scope>
    <source>
        <strain evidence="2 3">Cbm 6</strain>
    </source>
</reference>